<organism evidence="11 12">
    <name type="scientific">Anaeromonas frigoriresistens</name>
    <dbReference type="NCBI Taxonomy" id="2683708"/>
    <lineage>
        <taxon>Bacteria</taxon>
        <taxon>Bacillati</taxon>
        <taxon>Bacillota</taxon>
        <taxon>Tissierellia</taxon>
        <taxon>Tissierellales</taxon>
        <taxon>Thermohalobacteraceae</taxon>
        <taxon>Anaeromonas</taxon>
    </lineage>
</organism>
<evidence type="ECO:0000256" key="7">
    <source>
        <dbReference type="ARBA" id="ARBA00022840"/>
    </source>
</evidence>
<dbReference type="Proteomes" id="UP000724672">
    <property type="component" value="Unassembled WGS sequence"/>
</dbReference>
<dbReference type="Pfam" id="PF02518">
    <property type="entry name" value="HATPase_c"/>
    <property type="match status" value="1"/>
</dbReference>
<dbReference type="InterPro" id="IPR005467">
    <property type="entry name" value="His_kinase_dom"/>
</dbReference>
<dbReference type="SUPFAM" id="SSF47384">
    <property type="entry name" value="Homodimeric domain of signal transducing histidine kinase"/>
    <property type="match status" value="1"/>
</dbReference>
<dbReference type="GO" id="GO:0005524">
    <property type="term" value="F:ATP binding"/>
    <property type="evidence" value="ECO:0007669"/>
    <property type="project" value="UniProtKB-KW"/>
</dbReference>
<dbReference type="SUPFAM" id="SSF55874">
    <property type="entry name" value="ATPase domain of HSP90 chaperone/DNA topoisomerase II/histidine kinase"/>
    <property type="match status" value="1"/>
</dbReference>
<keyword evidence="9" id="KW-1133">Transmembrane helix</keyword>
<keyword evidence="6 11" id="KW-0418">Kinase</keyword>
<keyword evidence="5" id="KW-0547">Nucleotide-binding</keyword>
<dbReference type="InterPro" id="IPR003594">
    <property type="entry name" value="HATPase_dom"/>
</dbReference>
<dbReference type="RefSeq" id="WP_203366331.1">
    <property type="nucleotide sequence ID" value="NZ_WSFT01000031.1"/>
</dbReference>
<keyword evidence="9" id="KW-0812">Transmembrane</keyword>
<evidence type="ECO:0000256" key="6">
    <source>
        <dbReference type="ARBA" id="ARBA00022777"/>
    </source>
</evidence>
<dbReference type="Pfam" id="PF00512">
    <property type="entry name" value="HisKA"/>
    <property type="match status" value="1"/>
</dbReference>
<dbReference type="CDD" id="cd00082">
    <property type="entry name" value="HisKA"/>
    <property type="match status" value="1"/>
</dbReference>
<keyword evidence="12" id="KW-1185">Reference proteome</keyword>
<name>A0A942UUT7_9FIRM</name>
<evidence type="ECO:0000256" key="1">
    <source>
        <dbReference type="ARBA" id="ARBA00000085"/>
    </source>
</evidence>
<keyword evidence="4" id="KW-0808">Transferase</keyword>
<dbReference type="PANTHER" id="PTHR43065">
    <property type="entry name" value="SENSOR HISTIDINE KINASE"/>
    <property type="match status" value="1"/>
</dbReference>
<feature type="domain" description="Histidine kinase" evidence="10">
    <location>
        <begin position="368"/>
        <end position="581"/>
    </location>
</feature>
<dbReference type="PANTHER" id="PTHR43065:SF10">
    <property type="entry name" value="PEROXIDE STRESS-ACTIVATED HISTIDINE KINASE MAK3"/>
    <property type="match status" value="1"/>
</dbReference>
<evidence type="ECO:0000259" key="10">
    <source>
        <dbReference type="PROSITE" id="PS50109"/>
    </source>
</evidence>
<evidence type="ECO:0000256" key="2">
    <source>
        <dbReference type="ARBA" id="ARBA00012438"/>
    </source>
</evidence>
<comment type="caution">
    <text evidence="11">The sequence shown here is derived from an EMBL/GenBank/DDBJ whole genome shotgun (WGS) entry which is preliminary data.</text>
</comment>
<dbReference type="InterPro" id="IPR004358">
    <property type="entry name" value="Sig_transdc_His_kin-like_C"/>
</dbReference>
<dbReference type="InterPro" id="IPR003661">
    <property type="entry name" value="HisK_dim/P_dom"/>
</dbReference>
<comment type="catalytic activity">
    <reaction evidence="1">
        <text>ATP + protein L-histidine = ADP + protein N-phospho-L-histidine.</text>
        <dbReference type="EC" id="2.7.13.3"/>
    </reaction>
</comment>
<sequence length="587" mass="68300">METRIKDLNIKSYYKITKLILIAVIIMSIILGILIGSYFYYRKMVIETEKNDILNLVSTVSSQLELYLDRKDYYLKEVINKSQFKSQFNELLQGEENVPLMEVLYDIQSKENISIELINKEGNLLKVYTSDREYEYRRGMDIDKAIKYQDDVYYVDTKYSGTINIIHPVLIEGDSQGFVRMKIDSDYIYETYLEDYKINQKGYISVKDRYGRILLHPSNIGYGEEVVKARKRQYPNYDWSELEEIVNKQMNRESGVGEYHSIWPGEDKRVKKISGYSPCIIGDTFLIVNLSTDYKEVISSVRNITEITVIISVLMIITGIIMIVYIYTVESKKNKLLVESIYHNELQEKNALLMHQSKFAAMGEMLATIAHQLKQPLNALKLALYNIEDYYYLKENDEEYLNTLFKSNYKFIDKMAETIDDFKFFFKPQNKNGEFNVYNAIMFSIDLNIDRINNFEINIDIQGDKDITTIGESNIFSQVILNLINNSIDALSDIEGDRYLKILVHEEEKNIVIELEDNGGGIKEDIKDKLFEPYVTTKENHGTGLGLYISKIILKEKFNGDLFIENTEGGVKERIILIKEDGDATRK</sequence>
<keyword evidence="8" id="KW-0902">Two-component regulatory system</keyword>
<dbReference type="InterPro" id="IPR036890">
    <property type="entry name" value="HATPase_C_sf"/>
</dbReference>
<dbReference type="Gene3D" id="1.10.287.130">
    <property type="match status" value="1"/>
</dbReference>
<dbReference type="SMART" id="SM00388">
    <property type="entry name" value="HisKA"/>
    <property type="match status" value="1"/>
</dbReference>
<evidence type="ECO:0000256" key="5">
    <source>
        <dbReference type="ARBA" id="ARBA00022741"/>
    </source>
</evidence>
<keyword evidence="3" id="KW-0597">Phosphoprotein</keyword>
<evidence type="ECO:0000256" key="9">
    <source>
        <dbReference type="SAM" id="Phobius"/>
    </source>
</evidence>
<evidence type="ECO:0000313" key="11">
    <source>
        <dbReference type="EMBL" id="MBS4538410.1"/>
    </source>
</evidence>
<evidence type="ECO:0000256" key="3">
    <source>
        <dbReference type="ARBA" id="ARBA00022553"/>
    </source>
</evidence>
<feature type="transmembrane region" description="Helical" evidence="9">
    <location>
        <begin position="307"/>
        <end position="327"/>
    </location>
</feature>
<dbReference type="GO" id="GO:0000155">
    <property type="term" value="F:phosphorelay sensor kinase activity"/>
    <property type="evidence" value="ECO:0007669"/>
    <property type="project" value="InterPro"/>
</dbReference>
<evidence type="ECO:0000313" key="12">
    <source>
        <dbReference type="Proteomes" id="UP000724672"/>
    </source>
</evidence>
<proteinExistence type="predicted"/>
<keyword evidence="9" id="KW-0472">Membrane</keyword>
<reference evidence="11" key="1">
    <citation type="submission" date="2019-12" db="EMBL/GenBank/DDBJ databases">
        <title>Clostridiaceae gen. nov. sp. nov., isolated from sediment in Xinjiang, China.</title>
        <authorList>
            <person name="Zhang R."/>
        </authorList>
    </citation>
    <scope>NUCLEOTIDE SEQUENCE</scope>
    <source>
        <strain evidence="11">D2Q-11</strain>
    </source>
</reference>
<dbReference type="SMART" id="SM00387">
    <property type="entry name" value="HATPase_c"/>
    <property type="match status" value="1"/>
</dbReference>
<dbReference type="InterPro" id="IPR036097">
    <property type="entry name" value="HisK_dim/P_sf"/>
</dbReference>
<dbReference type="PRINTS" id="PR00344">
    <property type="entry name" value="BCTRLSENSOR"/>
</dbReference>
<evidence type="ECO:0000256" key="8">
    <source>
        <dbReference type="ARBA" id="ARBA00023012"/>
    </source>
</evidence>
<gene>
    <name evidence="11" type="ORF">GOQ27_08030</name>
</gene>
<dbReference type="EMBL" id="WSFT01000031">
    <property type="protein sequence ID" value="MBS4538410.1"/>
    <property type="molecule type" value="Genomic_DNA"/>
</dbReference>
<protein>
    <recommendedName>
        <fullName evidence="2">histidine kinase</fullName>
        <ecNumber evidence="2">2.7.13.3</ecNumber>
    </recommendedName>
</protein>
<feature type="transmembrane region" description="Helical" evidence="9">
    <location>
        <begin position="20"/>
        <end position="41"/>
    </location>
</feature>
<dbReference type="EC" id="2.7.13.3" evidence="2"/>
<evidence type="ECO:0000256" key="4">
    <source>
        <dbReference type="ARBA" id="ARBA00022679"/>
    </source>
</evidence>
<keyword evidence="7" id="KW-0067">ATP-binding</keyword>
<dbReference type="Gene3D" id="3.30.450.20">
    <property type="entry name" value="PAS domain"/>
    <property type="match status" value="1"/>
</dbReference>
<accession>A0A942UUT7</accession>
<dbReference type="AlphaFoldDB" id="A0A942UUT7"/>
<dbReference type="Gene3D" id="3.30.565.10">
    <property type="entry name" value="Histidine kinase-like ATPase, C-terminal domain"/>
    <property type="match status" value="1"/>
</dbReference>
<dbReference type="PROSITE" id="PS50109">
    <property type="entry name" value="HIS_KIN"/>
    <property type="match status" value="1"/>
</dbReference>